<keyword evidence="2" id="KW-1185">Reference proteome</keyword>
<dbReference type="Proteomes" id="UP001209878">
    <property type="component" value="Unassembled WGS sequence"/>
</dbReference>
<gene>
    <name evidence="1" type="ORF">NP493_497g00015</name>
</gene>
<dbReference type="AlphaFoldDB" id="A0AAD9KYM2"/>
<organism evidence="1 2">
    <name type="scientific">Ridgeia piscesae</name>
    <name type="common">Tubeworm</name>
    <dbReference type="NCBI Taxonomy" id="27915"/>
    <lineage>
        <taxon>Eukaryota</taxon>
        <taxon>Metazoa</taxon>
        <taxon>Spiralia</taxon>
        <taxon>Lophotrochozoa</taxon>
        <taxon>Annelida</taxon>
        <taxon>Polychaeta</taxon>
        <taxon>Sedentaria</taxon>
        <taxon>Canalipalpata</taxon>
        <taxon>Sabellida</taxon>
        <taxon>Siboglinidae</taxon>
        <taxon>Ridgeia</taxon>
    </lineage>
</organism>
<accession>A0AAD9KYM2</accession>
<sequence>MFKPLQTEQSRFVCAFDNDQRQAHLLIFILYIYHDFSSQIHCLVFIRLQDYTRRCFLYKLSGSSDTSTAMSSCISNVVPSRHTGTLMPLHFSASTVCMLYTMKWSSCSSGDSSLQAGRRLRGN</sequence>
<name>A0AAD9KYM2_RIDPI</name>
<reference evidence="1" key="1">
    <citation type="journal article" date="2023" name="Mol. Biol. Evol.">
        <title>Third-Generation Sequencing Reveals the Adaptive Role of the Epigenome in Three Deep-Sea Polychaetes.</title>
        <authorList>
            <person name="Perez M."/>
            <person name="Aroh O."/>
            <person name="Sun Y."/>
            <person name="Lan Y."/>
            <person name="Juniper S.K."/>
            <person name="Young C.R."/>
            <person name="Angers B."/>
            <person name="Qian P.Y."/>
        </authorList>
    </citation>
    <scope>NUCLEOTIDE SEQUENCE</scope>
    <source>
        <strain evidence="1">R07B-5</strain>
    </source>
</reference>
<evidence type="ECO:0000313" key="2">
    <source>
        <dbReference type="Proteomes" id="UP001209878"/>
    </source>
</evidence>
<dbReference type="EMBL" id="JAODUO010000499">
    <property type="protein sequence ID" value="KAK2179295.1"/>
    <property type="molecule type" value="Genomic_DNA"/>
</dbReference>
<protein>
    <submittedName>
        <fullName evidence="1">Uncharacterized protein</fullName>
    </submittedName>
</protein>
<comment type="caution">
    <text evidence="1">The sequence shown here is derived from an EMBL/GenBank/DDBJ whole genome shotgun (WGS) entry which is preliminary data.</text>
</comment>
<evidence type="ECO:0000313" key="1">
    <source>
        <dbReference type="EMBL" id="KAK2179295.1"/>
    </source>
</evidence>
<proteinExistence type="predicted"/>